<dbReference type="FunCoup" id="Q54PI1">
    <property type="interactions" value="877"/>
</dbReference>
<dbReference type="Proteomes" id="UP000002195">
    <property type="component" value="Unassembled WGS sequence"/>
</dbReference>
<dbReference type="eggNOG" id="ENOG502RI6M">
    <property type="taxonomic scope" value="Eukaryota"/>
</dbReference>
<dbReference type="HOGENOM" id="CLU_1351062_0_0_1"/>
<gene>
    <name evidence="1" type="ORF">DDB_G0284531</name>
</gene>
<comment type="caution">
    <text evidence="1">The sequence shown here is derived from an EMBL/GenBank/DDBJ whole genome shotgun (WGS) entry which is preliminary data.</text>
</comment>
<dbReference type="GeneID" id="8624644"/>
<dbReference type="AlphaFoldDB" id="Q54PI1"/>
<dbReference type="RefSeq" id="XP_638551.1">
    <property type="nucleotide sequence ID" value="XM_633459.1"/>
</dbReference>
<dbReference type="PaxDb" id="44689-DDB0186062"/>
<evidence type="ECO:0000313" key="1">
    <source>
        <dbReference type="EMBL" id="EAL65192.1"/>
    </source>
</evidence>
<protein>
    <submittedName>
        <fullName evidence="1">Uncharacterized protein</fullName>
    </submittedName>
</protein>
<sequence length="203" mass="23728">MVENIMYVKNNKRDEVYREMERVIEEDRKNYKYTIDNLQIYAQAIQPHFTMWVNSLLIKKIGGQLTEENCKDEMFGLSGEGNHSILCLDYFSQLGEYKLHHYSEGYRIAKKVYNHINRPMVILSFLIVNELAAGFLKDLENELSKIGVKDTTYIDIHNEADSVDSENGHGIKLLNVLEKENSNVDDINLGIQLYRDFYNEIFC</sequence>
<proteinExistence type="predicted"/>
<organism evidence="1 2">
    <name type="scientific">Dictyostelium discoideum</name>
    <name type="common">Social amoeba</name>
    <dbReference type="NCBI Taxonomy" id="44689"/>
    <lineage>
        <taxon>Eukaryota</taxon>
        <taxon>Amoebozoa</taxon>
        <taxon>Evosea</taxon>
        <taxon>Eumycetozoa</taxon>
        <taxon>Dictyostelia</taxon>
        <taxon>Dictyosteliales</taxon>
        <taxon>Dictyosteliaceae</taxon>
        <taxon>Dictyostelium</taxon>
    </lineage>
</organism>
<dbReference type="EMBL" id="AAFI02000066">
    <property type="protein sequence ID" value="EAL65192.1"/>
    <property type="molecule type" value="Genomic_DNA"/>
</dbReference>
<reference evidence="1 2" key="1">
    <citation type="journal article" date="2005" name="Nature">
        <title>The genome of the social amoeba Dictyostelium discoideum.</title>
        <authorList>
            <consortium name="The Dictyostelium discoideum Sequencing Consortium"/>
            <person name="Eichinger L."/>
            <person name="Pachebat J.A."/>
            <person name="Glockner G."/>
            <person name="Rajandream M.A."/>
            <person name="Sucgang R."/>
            <person name="Berriman M."/>
            <person name="Song J."/>
            <person name="Olsen R."/>
            <person name="Szafranski K."/>
            <person name="Xu Q."/>
            <person name="Tunggal B."/>
            <person name="Kummerfeld S."/>
            <person name="Madera M."/>
            <person name="Konfortov B.A."/>
            <person name="Rivero F."/>
            <person name="Bankier A.T."/>
            <person name="Lehmann R."/>
            <person name="Hamlin N."/>
            <person name="Davies R."/>
            <person name="Gaudet P."/>
            <person name="Fey P."/>
            <person name="Pilcher K."/>
            <person name="Chen G."/>
            <person name="Saunders D."/>
            <person name="Sodergren E."/>
            <person name="Davis P."/>
            <person name="Kerhornou A."/>
            <person name="Nie X."/>
            <person name="Hall N."/>
            <person name="Anjard C."/>
            <person name="Hemphill L."/>
            <person name="Bason N."/>
            <person name="Farbrother P."/>
            <person name="Desany B."/>
            <person name="Just E."/>
            <person name="Morio T."/>
            <person name="Rost R."/>
            <person name="Churcher C."/>
            <person name="Cooper J."/>
            <person name="Haydock S."/>
            <person name="van Driessche N."/>
            <person name="Cronin A."/>
            <person name="Goodhead I."/>
            <person name="Muzny D."/>
            <person name="Mourier T."/>
            <person name="Pain A."/>
            <person name="Lu M."/>
            <person name="Harper D."/>
            <person name="Lindsay R."/>
            <person name="Hauser H."/>
            <person name="James K."/>
            <person name="Quiles M."/>
            <person name="Madan Babu M."/>
            <person name="Saito T."/>
            <person name="Buchrieser C."/>
            <person name="Wardroper A."/>
            <person name="Felder M."/>
            <person name="Thangavelu M."/>
            <person name="Johnson D."/>
            <person name="Knights A."/>
            <person name="Loulseged H."/>
            <person name="Mungall K."/>
            <person name="Oliver K."/>
            <person name="Price C."/>
            <person name="Quail M.A."/>
            <person name="Urushihara H."/>
            <person name="Hernandez J."/>
            <person name="Rabbinowitsch E."/>
            <person name="Steffen D."/>
            <person name="Sanders M."/>
            <person name="Ma J."/>
            <person name="Kohara Y."/>
            <person name="Sharp S."/>
            <person name="Simmonds M."/>
            <person name="Spiegler S."/>
            <person name="Tivey A."/>
            <person name="Sugano S."/>
            <person name="White B."/>
            <person name="Walker D."/>
            <person name="Woodward J."/>
            <person name="Winckler T."/>
            <person name="Tanaka Y."/>
            <person name="Shaulsky G."/>
            <person name="Schleicher M."/>
            <person name="Weinstock G."/>
            <person name="Rosenthal A."/>
            <person name="Cox E.C."/>
            <person name="Chisholm R.L."/>
            <person name="Gibbs R."/>
            <person name="Loomis W.F."/>
            <person name="Platzer M."/>
            <person name="Kay R.R."/>
            <person name="Williams J."/>
            <person name="Dear P.H."/>
            <person name="Noegel A.A."/>
            <person name="Barrell B."/>
            <person name="Kuspa A."/>
        </authorList>
    </citation>
    <scope>NUCLEOTIDE SEQUENCE [LARGE SCALE GENOMIC DNA]</scope>
    <source>
        <strain evidence="1 2">AX4</strain>
    </source>
</reference>
<accession>Q54PI1</accession>
<dbReference type="dictyBase" id="DDB_G0284531"/>
<dbReference type="VEuPathDB" id="AmoebaDB:DDB_G0284531"/>
<evidence type="ECO:0000313" key="2">
    <source>
        <dbReference type="Proteomes" id="UP000002195"/>
    </source>
</evidence>
<dbReference type="KEGG" id="ddi:DDB_G0284531"/>
<dbReference type="InParanoid" id="Q54PI1"/>
<keyword evidence="2" id="KW-1185">Reference proteome</keyword>
<name>Q54PI1_DICDI</name>